<accession>A0ABQ6N074</accession>
<comment type="caution">
    <text evidence="3">The sequence shown here is derived from an EMBL/GenBank/DDBJ whole genome shotgun (WGS) entry which is preliminary data.</text>
</comment>
<proteinExistence type="predicted"/>
<reference evidence="3 4" key="1">
    <citation type="journal article" date="2023" name="Commun. Biol.">
        <title>Genome analysis of Parmales, the sister group of diatoms, reveals the evolutionary specialization of diatoms from phago-mixotrophs to photoautotrophs.</title>
        <authorList>
            <person name="Ban H."/>
            <person name="Sato S."/>
            <person name="Yoshikawa S."/>
            <person name="Yamada K."/>
            <person name="Nakamura Y."/>
            <person name="Ichinomiya M."/>
            <person name="Sato N."/>
            <person name="Blanc-Mathieu R."/>
            <person name="Endo H."/>
            <person name="Kuwata A."/>
            <person name="Ogata H."/>
        </authorList>
    </citation>
    <scope>NUCLEOTIDE SEQUENCE [LARGE SCALE GENOMIC DNA]</scope>
</reference>
<feature type="compositionally biased region" description="Basic and acidic residues" evidence="1">
    <location>
        <begin position="151"/>
        <end position="182"/>
    </location>
</feature>
<name>A0ABQ6N074_9STRA</name>
<evidence type="ECO:0000256" key="1">
    <source>
        <dbReference type="SAM" id="MobiDB-lite"/>
    </source>
</evidence>
<evidence type="ECO:0000313" key="4">
    <source>
        <dbReference type="Proteomes" id="UP001165060"/>
    </source>
</evidence>
<sequence length="182" mass="20248">MIPRASSLVPLLVVCLLLLLSTSAPLAAASRVSPRVAEAKQRELFAGLTDQDESTIFALTQQDVKIGVIAASIDFKKTEAEIHQIASVLVERHEEKLRNLSPGRSSRQPNKDKKNARQTNADKKAGAGKNGRAGKNSTKDGSLDYTNGKGRQSEREKNRSKEREREQKEPDYKREARERRGR</sequence>
<feature type="region of interest" description="Disordered" evidence="1">
    <location>
        <begin position="96"/>
        <end position="182"/>
    </location>
</feature>
<organism evidence="3 4">
    <name type="scientific">Tetraparma gracilis</name>
    <dbReference type="NCBI Taxonomy" id="2962635"/>
    <lineage>
        <taxon>Eukaryota</taxon>
        <taxon>Sar</taxon>
        <taxon>Stramenopiles</taxon>
        <taxon>Ochrophyta</taxon>
        <taxon>Bolidophyceae</taxon>
        <taxon>Parmales</taxon>
        <taxon>Triparmaceae</taxon>
        <taxon>Tetraparma</taxon>
    </lineage>
</organism>
<dbReference type="Proteomes" id="UP001165060">
    <property type="component" value="Unassembled WGS sequence"/>
</dbReference>
<evidence type="ECO:0000256" key="2">
    <source>
        <dbReference type="SAM" id="SignalP"/>
    </source>
</evidence>
<gene>
    <name evidence="3" type="ORF">TeGR_g6698</name>
</gene>
<dbReference type="EMBL" id="BRYB01000732">
    <property type="protein sequence ID" value="GMI36445.1"/>
    <property type="molecule type" value="Genomic_DNA"/>
</dbReference>
<protein>
    <submittedName>
        <fullName evidence="3">Uncharacterized protein</fullName>
    </submittedName>
</protein>
<feature type="signal peptide" evidence="2">
    <location>
        <begin position="1"/>
        <end position="29"/>
    </location>
</feature>
<keyword evidence="2" id="KW-0732">Signal</keyword>
<keyword evidence="4" id="KW-1185">Reference proteome</keyword>
<evidence type="ECO:0000313" key="3">
    <source>
        <dbReference type="EMBL" id="GMI36445.1"/>
    </source>
</evidence>
<feature type="chain" id="PRO_5045159631" evidence="2">
    <location>
        <begin position="30"/>
        <end position="182"/>
    </location>
</feature>
<feature type="compositionally biased region" description="Basic and acidic residues" evidence="1">
    <location>
        <begin position="109"/>
        <end position="125"/>
    </location>
</feature>